<dbReference type="Pfam" id="PF20419">
    <property type="entry name" value="DUF6701"/>
    <property type="match status" value="1"/>
</dbReference>
<keyword evidence="2" id="KW-0732">Signal</keyword>
<gene>
    <name evidence="4" type="ORF">SAMN02745782_02107</name>
</gene>
<accession>A0A1T4QG32</accession>
<dbReference type="InterPro" id="IPR046524">
    <property type="entry name" value="DUF6701"/>
</dbReference>
<dbReference type="AlphaFoldDB" id="A0A1T4QG32"/>
<name>A0A1T4QG32_VIBCI</name>
<dbReference type="GeneID" id="70584578"/>
<organism evidence="4 5">
    <name type="scientific">Vibrio cincinnatiensis DSM 19608</name>
    <dbReference type="NCBI Taxonomy" id="1123491"/>
    <lineage>
        <taxon>Bacteria</taxon>
        <taxon>Pseudomonadati</taxon>
        <taxon>Pseudomonadota</taxon>
        <taxon>Gammaproteobacteria</taxon>
        <taxon>Vibrionales</taxon>
        <taxon>Vibrionaceae</taxon>
        <taxon>Vibrio</taxon>
    </lineage>
</organism>
<evidence type="ECO:0000313" key="4">
    <source>
        <dbReference type="EMBL" id="SKA02662.1"/>
    </source>
</evidence>
<feature type="signal peptide" evidence="2">
    <location>
        <begin position="1"/>
        <end position="20"/>
    </location>
</feature>
<evidence type="ECO:0000259" key="3">
    <source>
        <dbReference type="Pfam" id="PF20419"/>
    </source>
</evidence>
<protein>
    <submittedName>
        <fullName evidence="4">MSHA biogenesis protein MshQ</fullName>
    </submittedName>
</protein>
<evidence type="ECO:0000256" key="1">
    <source>
        <dbReference type="SAM" id="MobiDB-lite"/>
    </source>
</evidence>
<feature type="domain" description="DUF6701" evidence="3">
    <location>
        <begin position="660"/>
        <end position="1174"/>
    </location>
</feature>
<evidence type="ECO:0000256" key="2">
    <source>
        <dbReference type="SAM" id="SignalP"/>
    </source>
</evidence>
<evidence type="ECO:0000313" key="5">
    <source>
        <dbReference type="Proteomes" id="UP000190834"/>
    </source>
</evidence>
<sequence length="1180" mass="129299">MYKKIIYFLLLFTHISLAYSDDGFEFLNGLFTKPVQTWVTADKGSLEITGGSSIYGFSSGDITSDNQISARMKTVITPQYENLCYVGNKGSNPSGYHCTNSSEVELLQLNSIPSYSEKAGVVPEVSFKVNSSSKNELFNNMSGGNSENDAYLINLEPDNYKSISITGSGFFILKEGSYLIKKLSLTNDVKLILPEGSDFEIENIETNSWGGDSRIKIISYARKLYSNTPSLSGVDIALYNGNYEFNKLSLANDSNLTVEAENLQVGELITNYNDKLSIYIKNTIFFVNKFNHNGSSFTIKDGGFFVGELVANGAEINWLGERNRSNFILDDFNLSGGVNNVYMDKGVYYIKRYDNGSSSNNFKYEDSVHIISNKVDASGAGKEEDSRVSFIVLDDDEGNNASFNMSGSATSCTNIFSHRKVTLTGGVVLRGAVIANEISVTAGASIEYYPGKGCNSDAIDDDEYTLTMDTDDYYALLCEDPGLNITLTVKNGEHIAYDYNDTIDVTVKSLSSPSYPIKGDVTGNYRPVNGQLTLKLTSQGSQDVEVIAQLNPKGNSHSVSATYHFVPYKFAAEDQYVIANKPENVAVKVLGCDTDDKVIDIGYNGQPTVTSEWQAPLNGVGNVTFSPNFNAGNVTADSQKLVMEESGIRTVTMTDTNFDCSNSNCPIEGGGPLQGSFTVYSRPWTFAICSSDGKSMDGNIEDRNSVGFTSAGSPFDLHIRPLRWVSSSGDNSDPQVGDREIETSAYCSSPVTQNFFATDASLKAKVLLTHNVAEPEDGNNGALSGSLQLTNRDGVDSSYLPFHNLAWDEVGVLRINTDIEDKYLDMTVNQGYRNIGRFYPAYFKITQSQWSLAAQNNIAYLSQPYDSAELAITPYALGGNGDTVQNYHRFNPLLQATISLLEDDDRKGRLVLDTELGSWGSKEETSQWYLDDSNAVFQRAYQASLESGHQVSIVDGPYNTSDFQSSSTAFGFTVIAAVDPVDSRSESQCSEGCNSLDLTFPDQPPARYGRMRLMDVGGTSVEPIAVPLRVEFWQGSRFVTNTQDNGSTFSTDENLICKQMIWSYSGNVSTSTLSGEAGKVSQGESSAISATPSSTTENIREQVRFWLRLDDDDTNDDSQQQSAQVGETSIECPSGYLKQPWLRYNWRAKGDEDPSAVVTFGIFRGNDRVIFRGEPGLTGH</sequence>
<feature type="chain" id="PRO_5012074948" evidence="2">
    <location>
        <begin position="21"/>
        <end position="1180"/>
    </location>
</feature>
<dbReference type="OrthoDB" id="9790247at2"/>
<feature type="region of interest" description="Disordered" evidence="1">
    <location>
        <begin position="1073"/>
        <end position="1096"/>
    </location>
</feature>
<dbReference type="RefSeq" id="WP_078926492.1">
    <property type="nucleotide sequence ID" value="NZ_FUXB01000010.1"/>
</dbReference>
<keyword evidence="5" id="KW-1185">Reference proteome</keyword>
<dbReference type="EMBL" id="FUXB01000010">
    <property type="protein sequence ID" value="SKA02662.1"/>
    <property type="molecule type" value="Genomic_DNA"/>
</dbReference>
<dbReference type="STRING" id="1123491.SAMN02745782_02107"/>
<proteinExistence type="predicted"/>
<reference evidence="5" key="1">
    <citation type="submission" date="2017-02" db="EMBL/GenBank/DDBJ databases">
        <authorList>
            <person name="Varghese N."/>
            <person name="Submissions S."/>
        </authorList>
    </citation>
    <scope>NUCLEOTIDE SEQUENCE [LARGE SCALE GENOMIC DNA]</scope>
    <source>
        <strain evidence="5">DSM 19608</strain>
    </source>
</reference>
<dbReference type="Proteomes" id="UP000190834">
    <property type="component" value="Unassembled WGS sequence"/>
</dbReference>
<feature type="compositionally biased region" description="Low complexity" evidence="1">
    <location>
        <begin position="1085"/>
        <end position="1096"/>
    </location>
</feature>